<evidence type="ECO:0000256" key="7">
    <source>
        <dbReference type="ARBA" id="ARBA00022927"/>
    </source>
</evidence>
<keyword evidence="9" id="KW-0472">Membrane</keyword>
<proteinExistence type="inferred from homology"/>
<dbReference type="InterPro" id="IPR043129">
    <property type="entry name" value="ATPase_NBD"/>
</dbReference>
<dbReference type="Gene3D" id="3.30.420.380">
    <property type="match status" value="1"/>
</dbReference>
<evidence type="ECO:0000256" key="2">
    <source>
        <dbReference type="ARBA" id="ARBA00005318"/>
    </source>
</evidence>
<dbReference type="InterPro" id="IPR025691">
    <property type="entry name" value="GspL_pp_dom"/>
</dbReference>
<dbReference type="CDD" id="cd24017">
    <property type="entry name" value="ASKHA_T2SSL_N"/>
    <property type="match status" value="1"/>
</dbReference>
<dbReference type="SUPFAM" id="SSF53067">
    <property type="entry name" value="Actin-like ATPase domain"/>
    <property type="match status" value="2"/>
</dbReference>
<dbReference type="Gene3D" id="3.30.420.370">
    <property type="match status" value="1"/>
</dbReference>
<dbReference type="Gene3D" id="3.30.1360.100">
    <property type="entry name" value="General secretion pathway protein M, EpsM"/>
    <property type="match status" value="1"/>
</dbReference>
<name>A0ABU9FT97_9VIBR</name>
<dbReference type="Proteomes" id="UP001377160">
    <property type="component" value="Unassembled WGS sequence"/>
</dbReference>
<dbReference type="InterPro" id="IPR024230">
    <property type="entry name" value="GspL_cyto_dom"/>
</dbReference>
<accession>A0ABU9FT97</accession>
<feature type="domain" description="GspL cytoplasmic actin-ATPase-like" evidence="11">
    <location>
        <begin position="5"/>
        <end position="251"/>
    </location>
</feature>
<dbReference type="NCBIfam" id="TIGR01709">
    <property type="entry name" value="typeII_sec_gspL"/>
    <property type="match status" value="1"/>
</dbReference>
<protein>
    <recommendedName>
        <fullName evidence="10">Type II secretion system protein L</fullName>
        <shortName evidence="10">T2SS protein L</shortName>
    </recommendedName>
</protein>
<keyword evidence="7 10" id="KW-0653">Protein transport</keyword>
<dbReference type="InterPro" id="IPR007812">
    <property type="entry name" value="T2SS_protein-GspL"/>
</dbReference>
<evidence type="ECO:0000256" key="3">
    <source>
        <dbReference type="ARBA" id="ARBA00022448"/>
    </source>
</evidence>
<dbReference type="PIRSF" id="PIRSF015761">
    <property type="entry name" value="Protein_L"/>
    <property type="match status" value="1"/>
</dbReference>
<dbReference type="RefSeq" id="WP_341635398.1">
    <property type="nucleotide sequence ID" value="NZ_JBANDX010000010.1"/>
</dbReference>
<evidence type="ECO:0000256" key="10">
    <source>
        <dbReference type="PIRNR" id="PIRNR015761"/>
    </source>
</evidence>
<dbReference type="EMBL" id="JBANDX010000010">
    <property type="protein sequence ID" value="MEL0609415.1"/>
    <property type="molecule type" value="Genomic_DNA"/>
</dbReference>
<evidence type="ECO:0000256" key="9">
    <source>
        <dbReference type="ARBA" id="ARBA00023136"/>
    </source>
</evidence>
<gene>
    <name evidence="13" type="primary">gspL</name>
    <name evidence="13" type="ORF">V8Z71_13915</name>
</gene>
<keyword evidence="6" id="KW-0812">Transmembrane</keyword>
<organism evidence="13 14">
    <name type="scientific">Vibrio echinoideorum</name>
    <dbReference type="NCBI Taxonomy" id="2100116"/>
    <lineage>
        <taxon>Bacteria</taxon>
        <taxon>Pseudomonadati</taxon>
        <taxon>Pseudomonadota</taxon>
        <taxon>Gammaproteobacteria</taxon>
        <taxon>Vibrionales</taxon>
        <taxon>Vibrionaceae</taxon>
        <taxon>Vibrio</taxon>
    </lineage>
</organism>
<comment type="subcellular location">
    <subcellularLocation>
        <location evidence="1">Cell inner membrane</location>
        <topology evidence="1">Single-pass membrane protein</topology>
    </subcellularLocation>
</comment>
<comment type="caution">
    <text evidence="13">The sequence shown here is derived from an EMBL/GenBank/DDBJ whole genome shotgun (WGS) entry which is preliminary data.</text>
</comment>
<comment type="similarity">
    <text evidence="2 10">Belongs to the GSP L family.</text>
</comment>
<evidence type="ECO:0000259" key="11">
    <source>
        <dbReference type="Pfam" id="PF05134"/>
    </source>
</evidence>
<evidence type="ECO:0000256" key="1">
    <source>
        <dbReference type="ARBA" id="ARBA00004377"/>
    </source>
</evidence>
<keyword evidence="8" id="KW-1133">Transmembrane helix</keyword>
<reference evidence="13 14" key="1">
    <citation type="submission" date="2024-02" db="EMBL/GenBank/DDBJ databases">
        <title>Bacteria isolated from the canopy kelp, Nereocystis luetkeana.</title>
        <authorList>
            <person name="Pfister C.A."/>
            <person name="Younker I.T."/>
            <person name="Light S.H."/>
        </authorList>
    </citation>
    <scope>NUCLEOTIDE SEQUENCE [LARGE SCALE GENOMIC DNA]</scope>
    <source>
        <strain evidence="13 14">TI.1.15</strain>
    </source>
</reference>
<dbReference type="Pfam" id="PF12693">
    <property type="entry name" value="GspL_C"/>
    <property type="match status" value="1"/>
</dbReference>
<feature type="domain" description="GspL periplasmic" evidence="12">
    <location>
        <begin position="255"/>
        <end position="413"/>
    </location>
</feature>
<evidence type="ECO:0000256" key="5">
    <source>
        <dbReference type="ARBA" id="ARBA00022519"/>
    </source>
</evidence>
<evidence type="ECO:0000313" key="13">
    <source>
        <dbReference type="EMBL" id="MEL0609415.1"/>
    </source>
</evidence>
<evidence type="ECO:0000256" key="4">
    <source>
        <dbReference type="ARBA" id="ARBA00022475"/>
    </source>
</evidence>
<keyword evidence="3 10" id="KW-0813">Transport</keyword>
<evidence type="ECO:0000259" key="12">
    <source>
        <dbReference type="Pfam" id="PF12693"/>
    </source>
</evidence>
<comment type="function">
    <text evidence="10">Inner membrane component of the type II secretion system required for the energy-dependent secretion of extracellular factors such as proteases and toxins from the periplasm.</text>
</comment>
<evidence type="ECO:0000313" key="14">
    <source>
        <dbReference type="Proteomes" id="UP001377160"/>
    </source>
</evidence>
<sequence length="415" mass="46986">MSEFLTVRLSNEPQSPVQWLVWSTSQQEVIASGELSSWEQLSELTPYAEKRSCIALLPGNECLIKRVEIPKGAARQFDSMLPFLLEDEVAQDIEDLHLTILDKDSTHATVCGVEREWLKQALDKFREANIIFRKVLPDTLAVPLEEQGVSALQIDQHWLLRQGHSQRQGHYQAVSISEAWLPMFLKSDWIVADEQEEPTKIFSYTSLPSDDVQQNSGMEWHAKPAELVMALLSQQAITSGVNLLTGTFKTKSSFSKYWRVWQKVAVAACLLVAVIVTQQVLKVQQYEAQAQAYRMESERIFRAVLPGKQRIPTVSYLKRQMNDEAKKYGGSGEGDSLLGWLALLPETLGQVKSIEVETIRYDGNRSEVRLQAKSSDFQHFETARGKLEQKFAVEQGPLNRNGDTVFGSFTLKPRQ</sequence>
<keyword evidence="14" id="KW-1185">Reference proteome</keyword>
<evidence type="ECO:0000256" key="8">
    <source>
        <dbReference type="ARBA" id="ARBA00022989"/>
    </source>
</evidence>
<keyword evidence="5" id="KW-0997">Cell inner membrane</keyword>
<evidence type="ECO:0000256" key="6">
    <source>
        <dbReference type="ARBA" id="ARBA00022692"/>
    </source>
</evidence>
<keyword evidence="4" id="KW-1003">Cell membrane</keyword>
<dbReference type="Pfam" id="PF05134">
    <property type="entry name" value="T2SSL"/>
    <property type="match status" value="1"/>
</dbReference>